<dbReference type="InterPro" id="IPR017896">
    <property type="entry name" value="4Fe4S_Fe-S-bd"/>
</dbReference>
<dbReference type="PROSITE" id="PS00198">
    <property type="entry name" value="4FE4S_FER_1"/>
    <property type="match status" value="1"/>
</dbReference>
<feature type="domain" description="4Fe-4S ferredoxin-type" evidence="1">
    <location>
        <begin position="1"/>
        <end position="24"/>
    </location>
</feature>
<dbReference type="EMBL" id="BARU01031592">
    <property type="protein sequence ID" value="GAH62391.1"/>
    <property type="molecule type" value="Genomic_DNA"/>
</dbReference>
<name>X1GWS6_9ZZZZ</name>
<evidence type="ECO:0000313" key="2">
    <source>
        <dbReference type="EMBL" id="GAH62391.1"/>
    </source>
</evidence>
<protein>
    <recommendedName>
        <fullName evidence="1">4Fe-4S ferredoxin-type domain-containing protein</fullName>
    </recommendedName>
</protein>
<reference evidence="2" key="1">
    <citation type="journal article" date="2014" name="Front. Microbiol.">
        <title>High frequency of phylogenetically diverse reductive dehalogenase-homologous genes in deep subseafloor sedimentary metagenomes.</title>
        <authorList>
            <person name="Kawai M."/>
            <person name="Futagami T."/>
            <person name="Toyoda A."/>
            <person name="Takaki Y."/>
            <person name="Nishi S."/>
            <person name="Hori S."/>
            <person name="Arai W."/>
            <person name="Tsubouchi T."/>
            <person name="Morono Y."/>
            <person name="Uchiyama I."/>
            <person name="Ito T."/>
            <person name="Fujiyama A."/>
            <person name="Inagaki F."/>
            <person name="Takami H."/>
        </authorList>
    </citation>
    <scope>NUCLEOTIDE SEQUENCE</scope>
    <source>
        <strain evidence="2">Expedition CK06-06</strain>
    </source>
</reference>
<accession>X1GWS6</accession>
<organism evidence="2">
    <name type="scientific">marine sediment metagenome</name>
    <dbReference type="NCBI Taxonomy" id="412755"/>
    <lineage>
        <taxon>unclassified sequences</taxon>
        <taxon>metagenomes</taxon>
        <taxon>ecological metagenomes</taxon>
    </lineage>
</organism>
<dbReference type="Gene3D" id="3.30.70.20">
    <property type="match status" value="1"/>
</dbReference>
<dbReference type="InterPro" id="IPR017900">
    <property type="entry name" value="4Fe4S_Fe_S_CS"/>
</dbReference>
<dbReference type="PROSITE" id="PS51379">
    <property type="entry name" value="4FE4S_FER_2"/>
    <property type="match status" value="1"/>
</dbReference>
<dbReference type="AlphaFoldDB" id="X1GWS6"/>
<sequence>MDKCIRCGDCHDICPQEAVRYDSERIPEEIEANVEKVKEYMKHFDSEEKKQACLKRCMNFFKKEKTVAEKTLTQLENLKKG</sequence>
<gene>
    <name evidence="2" type="ORF">S03H2_49949</name>
</gene>
<proteinExistence type="predicted"/>
<dbReference type="SUPFAM" id="SSF54862">
    <property type="entry name" value="4Fe-4S ferredoxins"/>
    <property type="match status" value="1"/>
</dbReference>
<evidence type="ECO:0000259" key="1">
    <source>
        <dbReference type="PROSITE" id="PS51379"/>
    </source>
</evidence>
<dbReference type="Pfam" id="PF00037">
    <property type="entry name" value="Fer4"/>
    <property type="match status" value="1"/>
</dbReference>
<comment type="caution">
    <text evidence="2">The sequence shown here is derived from an EMBL/GenBank/DDBJ whole genome shotgun (WGS) entry which is preliminary data.</text>
</comment>